<reference evidence="3" key="1">
    <citation type="submission" date="2021-04" db="EMBL/GenBank/DDBJ databases">
        <title>Genome seq and assembly of Streptomyces sp. RG38.</title>
        <authorList>
            <person name="Chhetri G."/>
        </authorList>
    </citation>
    <scope>NUCLEOTIDE SEQUENCE</scope>
    <source>
        <strain evidence="3">RG38</strain>
    </source>
</reference>
<evidence type="ECO:0000313" key="4">
    <source>
        <dbReference type="Proteomes" id="UP000677875"/>
    </source>
</evidence>
<protein>
    <submittedName>
        <fullName evidence="3">Uncharacterized protein</fullName>
    </submittedName>
</protein>
<dbReference type="AlphaFoldDB" id="A0A941B139"/>
<feature type="transmembrane region" description="Helical" evidence="2">
    <location>
        <begin position="119"/>
        <end position="143"/>
    </location>
</feature>
<comment type="caution">
    <text evidence="3">The sequence shown here is derived from an EMBL/GenBank/DDBJ whole genome shotgun (WGS) entry which is preliminary data.</text>
</comment>
<keyword evidence="4" id="KW-1185">Reference proteome</keyword>
<evidence type="ECO:0000256" key="1">
    <source>
        <dbReference type="SAM" id="MobiDB-lite"/>
    </source>
</evidence>
<proteinExistence type="predicted"/>
<evidence type="ECO:0000313" key="3">
    <source>
        <dbReference type="EMBL" id="MBQ0827561.1"/>
    </source>
</evidence>
<organism evidence="3 4">
    <name type="scientific">Streptomyces tagetis</name>
    <dbReference type="NCBI Taxonomy" id="2820809"/>
    <lineage>
        <taxon>Bacteria</taxon>
        <taxon>Bacillati</taxon>
        <taxon>Actinomycetota</taxon>
        <taxon>Actinomycetes</taxon>
        <taxon>Kitasatosporales</taxon>
        <taxon>Streptomycetaceae</taxon>
        <taxon>Streptomyces</taxon>
    </lineage>
</organism>
<feature type="region of interest" description="Disordered" evidence="1">
    <location>
        <begin position="1"/>
        <end position="24"/>
    </location>
</feature>
<name>A0A941B139_9ACTN</name>
<keyword evidence="2" id="KW-0472">Membrane</keyword>
<dbReference type="Proteomes" id="UP000677875">
    <property type="component" value="Unassembled WGS sequence"/>
</dbReference>
<accession>A0A941B139</accession>
<keyword evidence="2" id="KW-1133">Transmembrane helix</keyword>
<feature type="transmembrane region" description="Helical" evidence="2">
    <location>
        <begin position="66"/>
        <end position="85"/>
    </location>
</feature>
<evidence type="ECO:0000256" key="2">
    <source>
        <dbReference type="SAM" id="Phobius"/>
    </source>
</evidence>
<feature type="transmembrane region" description="Helical" evidence="2">
    <location>
        <begin position="97"/>
        <end position="113"/>
    </location>
</feature>
<keyword evidence="2" id="KW-0812">Transmembrane</keyword>
<gene>
    <name evidence="3" type="ORF">J5Y05_13725</name>
</gene>
<dbReference type="EMBL" id="JAGPNL010000003">
    <property type="protein sequence ID" value="MBQ0827561.1"/>
    <property type="molecule type" value="Genomic_DNA"/>
</dbReference>
<feature type="transmembrane region" description="Helical" evidence="2">
    <location>
        <begin position="33"/>
        <end position="54"/>
    </location>
</feature>
<dbReference type="RefSeq" id="WP_210872040.1">
    <property type="nucleotide sequence ID" value="NZ_JAGPNL010000003.1"/>
</dbReference>
<sequence length="154" mass="16720">MAHQALPTSGTSGTSRGTPAGPRRTPDIFGERAHLAAHWMLPVVLGLVYGYWVAANRRFGGPITGWNIFYGFMTALAFAVLYVAVRAVAQRLPREGHAALWAAFTGSALGFLYTQTGVAMFTCIGLSLVVAAATFLVLFYRYYTHEDAEGRRTS</sequence>
<feature type="compositionally biased region" description="Low complexity" evidence="1">
    <location>
        <begin position="7"/>
        <end position="22"/>
    </location>
</feature>